<dbReference type="Proteomes" id="UP001634394">
    <property type="component" value="Unassembled WGS sequence"/>
</dbReference>
<dbReference type="CDD" id="cd20557">
    <property type="entry name" value="CYCLIN_ScPCL1-like"/>
    <property type="match status" value="1"/>
</dbReference>
<protein>
    <recommendedName>
        <fullName evidence="2">Protein CNPPD1</fullName>
    </recommendedName>
</protein>
<name>A0ABD3V3T6_SINWO</name>
<organism evidence="3 4">
    <name type="scientific">Sinanodonta woodiana</name>
    <name type="common">Chinese pond mussel</name>
    <name type="synonym">Anodonta woodiana</name>
    <dbReference type="NCBI Taxonomy" id="1069815"/>
    <lineage>
        <taxon>Eukaryota</taxon>
        <taxon>Metazoa</taxon>
        <taxon>Spiralia</taxon>
        <taxon>Lophotrochozoa</taxon>
        <taxon>Mollusca</taxon>
        <taxon>Bivalvia</taxon>
        <taxon>Autobranchia</taxon>
        <taxon>Heteroconchia</taxon>
        <taxon>Palaeoheterodonta</taxon>
        <taxon>Unionida</taxon>
        <taxon>Unionoidea</taxon>
        <taxon>Unionidae</taxon>
        <taxon>Unioninae</taxon>
        <taxon>Sinanodonta</taxon>
    </lineage>
</organism>
<comment type="caution">
    <text evidence="3">The sequence shown here is derived from an EMBL/GenBank/DDBJ whole genome shotgun (WGS) entry which is preliminary data.</text>
</comment>
<sequence>MFFTNLSTSPRRRSLSQIEDHEDFSDRLRKTLYFGKPPTTDRPSFPLTDIAVEVFQDVSPKELGKLDMYFAASSSRHACMSPCSIMMGMIYANRLKKRNKEYAQKISSSELFLISMMMASKFMYDEGIDEEVFNDEWAAAGDLETEEINKLERDFLKAVDWQLFVQEQEFEEMLHFVEKRIALQQGIKRGWFSYTDLWVLSQDINWSNICLDIGFDLTQMLTVTSLAYLAGILAMIGSTVLVNTAATGLSTKIIPFASQLASQQPLIPLLPLPDLSFISQMPTITAEVIKDNNLPNMSDDKISTHNPTITAATLSDLAGMGEVNKDPGSRLESTENTFRNAIVLDKFLSHLLTLITIKNALIDFVYAVQEKPPILKKYSQQNRISDFLCSDGFCPAGIWSNCWNITKERPSVQEAMHMYQKQLSVENCNGNPMWDSDKGNGIRGMGINQGWGQCCCRVSSDHLIFSGLPNSDLVWDHQHGFITNAVPFVPVSA</sequence>
<dbReference type="PANTHER" id="PTHR15615">
    <property type="match status" value="1"/>
</dbReference>
<dbReference type="Pfam" id="PF08613">
    <property type="entry name" value="Cyclin"/>
    <property type="match status" value="1"/>
</dbReference>
<gene>
    <name evidence="3" type="ORF">ACJMK2_015064</name>
</gene>
<reference evidence="3 4" key="1">
    <citation type="submission" date="2024-11" db="EMBL/GenBank/DDBJ databases">
        <title>Chromosome-level genome assembly of the freshwater bivalve Anodonta woodiana.</title>
        <authorList>
            <person name="Chen X."/>
        </authorList>
    </citation>
    <scope>NUCLEOTIDE SEQUENCE [LARGE SCALE GENOMIC DNA]</scope>
    <source>
        <strain evidence="3">MN2024</strain>
        <tissue evidence="3">Gills</tissue>
    </source>
</reference>
<proteinExistence type="inferred from homology"/>
<evidence type="ECO:0000256" key="1">
    <source>
        <dbReference type="ARBA" id="ARBA00038508"/>
    </source>
</evidence>
<dbReference type="InterPro" id="IPR013922">
    <property type="entry name" value="Cyclin_PHO80-like"/>
</dbReference>
<keyword evidence="4" id="KW-1185">Reference proteome</keyword>
<dbReference type="EMBL" id="JBJQND010000014">
    <property type="protein sequence ID" value="KAL3855866.1"/>
    <property type="molecule type" value="Genomic_DNA"/>
</dbReference>
<dbReference type="PANTHER" id="PTHR15615:SF108">
    <property type="entry name" value="PROTEIN CNPPD1"/>
    <property type="match status" value="1"/>
</dbReference>
<dbReference type="Gene3D" id="1.10.472.10">
    <property type="entry name" value="Cyclin-like"/>
    <property type="match status" value="1"/>
</dbReference>
<comment type="similarity">
    <text evidence="1">Belongs to the CNPPD1 family.</text>
</comment>
<dbReference type="AlphaFoldDB" id="A0ABD3V3T6"/>
<accession>A0ABD3V3T6</accession>
<evidence type="ECO:0000313" key="3">
    <source>
        <dbReference type="EMBL" id="KAL3855866.1"/>
    </source>
</evidence>
<evidence type="ECO:0000256" key="2">
    <source>
        <dbReference type="ARBA" id="ARBA00040808"/>
    </source>
</evidence>
<evidence type="ECO:0000313" key="4">
    <source>
        <dbReference type="Proteomes" id="UP001634394"/>
    </source>
</evidence>